<dbReference type="SUPFAM" id="SSF51735">
    <property type="entry name" value="NAD(P)-binding Rossmann-fold domains"/>
    <property type="match status" value="1"/>
</dbReference>
<evidence type="ECO:0000259" key="2">
    <source>
        <dbReference type="Pfam" id="PF22725"/>
    </source>
</evidence>
<feature type="domain" description="GFO/IDH/MocA-like oxidoreductase" evidence="2">
    <location>
        <begin position="144"/>
        <end position="274"/>
    </location>
</feature>
<evidence type="ECO:0000259" key="1">
    <source>
        <dbReference type="Pfam" id="PF01408"/>
    </source>
</evidence>
<protein>
    <submittedName>
        <fullName evidence="3">Putative dehydrogenase</fullName>
    </submittedName>
</protein>
<dbReference type="PANTHER" id="PTHR43708">
    <property type="entry name" value="CONSERVED EXPRESSED OXIDOREDUCTASE (EUROFUNG)"/>
    <property type="match status" value="1"/>
</dbReference>
<dbReference type="PANTHER" id="PTHR43708:SF3">
    <property type="entry name" value="OXIDOREDUCTASE"/>
    <property type="match status" value="1"/>
</dbReference>
<dbReference type="Pfam" id="PF01408">
    <property type="entry name" value="GFO_IDH_MocA"/>
    <property type="match status" value="1"/>
</dbReference>
<dbReference type="EMBL" id="JACIJC010000003">
    <property type="protein sequence ID" value="MBB5685967.1"/>
    <property type="molecule type" value="Genomic_DNA"/>
</dbReference>
<sequence>MTPIRYGMIGGGQGAFIGGVHRTAAAIAGQWQLVAGAFSSTPEKSRASGAEIGVPADRTYGSWAEMLEREKALPADQRIEVVAIVTPNHMHAPPAIAALEAGFDVIIDKPLADTLANAQSIADAAARSGRKIAVTHTYTGYPLVKQARAMIASGELGAVRRVMVKYTQDWLSRADDIAGNKQAEWRVDPARSGEAGAFGDIGTHAANLVEFITGERIAAICAELNMLPGRRIDDDGAALFRLSGGGKGTLTASQVCVGDANDLAISVYCADASLHWRQEEPNTLTVGRRDRPTELWNAGANRAYLPADLLAIQRTPGGHPEGYLEAFANIYAAFGRAIRGIASDSGEPGFATMDDAIAGMKFIRASLESSRQGAVWVDLSTIS</sequence>
<dbReference type="InterPro" id="IPR036291">
    <property type="entry name" value="NAD(P)-bd_dom_sf"/>
</dbReference>
<feature type="domain" description="Gfo/Idh/MocA-like oxidoreductase N-terminal" evidence="1">
    <location>
        <begin position="4"/>
        <end position="136"/>
    </location>
</feature>
<dbReference type="InterPro" id="IPR000683">
    <property type="entry name" value="Gfo/Idh/MocA-like_OxRdtase_N"/>
</dbReference>
<proteinExistence type="predicted"/>
<dbReference type="Gene3D" id="3.40.50.720">
    <property type="entry name" value="NAD(P)-binding Rossmann-like Domain"/>
    <property type="match status" value="1"/>
</dbReference>
<dbReference type="AlphaFoldDB" id="A0A7W9EEA2"/>
<organism evidence="3 4">
    <name type="scientific">Sphingobium boeckii</name>
    <dbReference type="NCBI Taxonomy" id="1082345"/>
    <lineage>
        <taxon>Bacteria</taxon>
        <taxon>Pseudomonadati</taxon>
        <taxon>Pseudomonadota</taxon>
        <taxon>Alphaproteobacteria</taxon>
        <taxon>Sphingomonadales</taxon>
        <taxon>Sphingomonadaceae</taxon>
        <taxon>Sphingobium</taxon>
    </lineage>
</organism>
<dbReference type="InterPro" id="IPR051317">
    <property type="entry name" value="Gfo/Idh/MocA_oxidoreduct"/>
</dbReference>
<reference evidence="3 4" key="1">
    <citation type="submission" date="2020-08" db="EMBL/GenBank/DDBJ databases">
        <title>Genomic Encyclopedia of Type Strains, Phase IV (KMG-IV): sequencing the most valuable type-strain genomes for metagenomic binning, comparative biology and taxonomic classification.</title>
        <authorList>
            <person name="Goeker M."/>
        </authorList>
    </citation>
    <scope>NUCLEOTIDE SEQUENCE [LARGE SCALE GENOMIC DNA]</scope>
    <source>
        <strain evidence="3 4">DSM 25079</strain>
    </source>
</reference>
<gene>
    <name evidence="3" type="ORF">FHS49_001983</name>
</gene>
<comment type="caution">
    <text evidence="3">The sequence shown here is derived from an EMBL/GenBank/DDBJ whole genome shotgun (WGS) entry which is preliminary data.</text>
</comment>
<evidence type="ECO:0000313" key="3">
    <source>
        <dbReference type="EMBL" id="MBB5685967.1"/>
    </source>
</evidence>
<dbReference type="InterPro" id="IPR055170">
    <property type="entry name" value="GFO_IDH_MocA-like_dom"/>
</dbReference>
<dbReference type="Gene3D" id="3.30.360.10">
    <property type="entry name" value="Dihydrodipicolinate Reductase, domain 2"/>
    <property type="match status" value="1"/>
</dbReference>
<dbReference type="SUPFAM" id="SSF55347">
    <property type="entry name" value="Glyceraldehyde-3-phosphate dehydrogenase-like, C-terminal domain"/>
    <property type="match status" value="1"/>
</dbReference>
<name>A0A7W9EEA2_9SPHN</name>
<dbReference type="GO" id="GO:0000166">
    <property type="term" value="F:nucleotide binding"/>
    <property type="evidence" value="ECO:0007669"/>
    <property type="project" value="InterPro"/>
</dbReference>
<dbReference type="Pfam" id="PF22725">
    <property type="entry name" value="GFO_IDH_MocA_C3"/>
    <property type="match status" value="1"/>
</dbReference>
<keyword evidence="4" id="KW-1185">Reference proteome</keyword>
<dbReference type="RefSeq" id="WP_221240461.1">
    <property type="nucleotide sequence ID" value="NZ_JACIJC010000003.1"/>
</dbReference>
<dbReference type="Proteomes" id="UP000549617">
    <property type="component" value="Unassembled WGS sequence"/>
</dbReference>
<evidence type="ECO:0000313" key="4">
    <source>
        <dbReference type="Proteomes" id="UP000549617"/>
    </source>
</evidence>
<accession>A0A7W9EEA2</accession>